<dbReference type="Gramene" id="KCW65394">
    <property type="protein sequence ID" value="KCW65394"/>
    <property type="gene ID" value="EUGRSUZ_G02822"/>
</dbReference>
<protein>
    <submittedName>
        <fullName evidence="1">Uncharacterized protein</fullName>
    </submittedName>
</protein>
<evidence type="ECO:0000313" key="1">
    <source>
        <dbReference type="EMBL" id="KCW65394.1"/>
    </source>
</evidence>
<gene>
    <name evidence="1" type="ORF">EUGRSUZ_G02822</name>
</gene>
<dbReference type="AlphaFoldDB" id="A0A059BH82"/>
<accession>A0A059BH82</accession>
<reference evidence="1" key="1">
    <citation type="submission" date="2013-07" db="EMBL/GenBank/DDBJ databases">
        <title>The genome of Eucalyptus grandis.</title>
        <authorList>
            <person name="Schmutz J."/>
            <person name="Hayes R."/>
            <person name="Myburg A."/>
            <person name="Tuskan G."/>
            <person name="Grattapaglia D."/>
            <person name="Rokhsar D.S."/>
        </authorList>
    </citation>
    <scope>NUCLEOTIDE SEQUENCE</scope>
    <source>
        <tissue evidence="1">Leaf extractions</tissue>
    </source>
</reference>
<sequence>MSRDICQWRNGELWPSVRSCRSLTYRGNVISTAEQGAWHRSSDTALLIYRTVEWTQMADTGRERERERDLCRGDREISQVMITPDLRRL</sequence>
<organism evidence="1">
    <name type="scientific">Eucalyptus grandis</name>
    <name type="common">Flooded gum</name>
    <dbReference type="NCBI Taxonomy" id="71139"/>
    <lineage>
        <taxon>Eukaryota</taxon>
        <taxon>Viridiplantae</taxon>
        <taxon>Streptophyta</taxon>
        <taxon>Embryophyta</taxon>
        <taxon>Tracheophyta</taxon>
        <taxon>Spermatophyta</taxon>
        <taxon>Magnoliopsida</taxon>
        <taxon>eudicotyledons</taxon>
        <taxon>Gunneridae</taxon>
        <taxon>Pentapetalae</taxon>
        <taxon>rosids</taxon>
        <taxon>malvids</taxon>
        <taxon>Myrtales</taxon>
        <taxon>Myrtaceae</taxon>
        <taxon>Myrtoideae</taxon>
        <taxon>Eucalypteae</taxon>
        <taxon>Eucalyptus</taxon>
    </lineage>
</organism>
<dbReference type="EMBL" id="KK198759">
    <property type="protein sequence ID" value="KCW65394.1"/>
    <property type="molecule type" value="Genomic_DNA"/>
</dbReference>
<proteinExistence type="predicted"/>
<name>A0A059BH82_EUCGR</name>
<dbReference type="InParanoid" id="A0A059BH82"/>